<organism evidence="1 2">
    <name type="scientific">Rattus norvegicus</name>
    <name type="common">Rat</name>
    <dbReference type="NCBI Taxonomy" id="10116"/>
    <lineage>
        <taxon>Eukaryota</taxon>
        <taxon>Metazoa</taxon>
        <taxon>Chordata</taxon>
        <taxon>Craniata</taxon>
        <taxon>Vertebrata</taxon>
        <taxon>Euteleostomi</taxon>
        <taxon>Mammalia</taxon>
        <taxon>Eutheria</taxon>
        <taxon>Euarchontoglires</taxon>
        <taxon>Glires</taxon>
        <taxon>Rodentia</taxon>
        <taxon>Myomorpha</taxon>
        <taxon>Muroidea</taxon>
        <taxon>Muridae</taxon>
        <taxon>Murinae</taxon>
        <taxon>Rattus</taxon>
    </lineage>
</organism>
<accession>A6JD02</accession>
<sequence length="69" mass="8057">MNLLARQWRAHIRSPERRRNANGWSCFMICRFSYLYFSCCIEVGLQICVTMSEVTHVLGIQPETLVLAH</sequence>
<protein>
    <submittedName>
        <fullName evidence="1">RCG56902</fullName>
    </submittedName>
</protein>
<gene>
    <name evidence="1" type="ORF">rCG_56902</name>
</gene>
<proteinExistence type="predicted"/>
<dbReference type="EMBL" id="CH473981">
    <property type="protein sequence ID" value="EDL89924.1"/>
    <property type="molecule type" value="Genomic_DNA"/>
</dbReference>
<dbReference type="AlphaFoldDB" id="A6JD02"/>
<evidence type="ECO:0000313" key="2">
    <source>
        <dbReference type="Proteomes" id="UP000234681"/>
    </source>
</evidence>
<name>A6JD02_RAT</name>
<dbReference type="Proteomes" id="UP000234681">
    <property type="component" value="Chromosome 14"/>
</dbReference>
<evidence type="ECO:0000313" key="1">
    <source>
        <dbReference type="EMBL" id="EDL89924.1"/>
    </source>
</evidence>
<reference evidence="2" key="1">
    <citation type="submission" date="2005-09" db="EMBL/GenBank/DDBJ databases">
        <authorList>
            <person name="Mural R.J."/>
            <person name="Li P.W."/>
            <person name="Adams M.D."/>
            <person name="Amanatides P.G."/>
            <person name="Baden-Tillson H."/>
            <person name="Barnstead M."/>
            <person name="Chin S.H."/>
            <person name="Dew I."/>
            <person name="Evans C.A."/>
            <person name="Ferriera S."/>
            <person name="Flanigan M."/>
            <person name="Fosler C."/>
            <person name="Glodek A."/>
            <person name="Gu Z."/>
            <person name="Holt R.A."/>
            <person name="Jennings D."/>
            <person name="Kraft C.L."/>
            <person name="Lu F."/>
            <person name="Nguyen T."/>
            <person name="Nusskern D.R."/>
            <person name="Pfannkoch C.M."/>
            <person name="Sitter C."/>
            <person name="Sutton G.G."/>
            <person name="Venter J.C."/>
            <person name="Wang Z."/>
            <person name="Woodage T."/>
            <person name="Zheng X.H."/>
            <person name="Zhong F."/>
        </authorList>
    </citation>
    <scope>NUCLEOTIDE SEQUENCE [LARGE SCALE GENOMIC DNA]</scope>
    <source>
        <strain>BN</strain>
        <strain evidence="2">Sprague-Dawley</strain>
    </source>
</reference>